<feature type="compositionally biased region" description="Polar residues" evidence="1">
    <location>
        <begin position="75"/>
        <end position="84"/>
    </location>
</feature>
<protein>
    <submittedName>
        <fullName evidence="2">Uncharacterized protein</fullName>
    </submittedName>
</protein>
<feature type="compositionally biased region" description="Basic and acidic residues" evidence="1">
    <location>
        <begin position="37"/>
        <end position="65"/>
    </location>
</feature>
<dbReference type="EMBL" id="SRLO01022559">
    <property type="protein sequence ID" value="TNN22423.1"/>
    <property type="molecule type" value="Genomic_DNA"/>
</dbReference>
<evidence type="ECO:0000313" key="2">
    <source>
        <dbReference type="EMBL" id="TNN22423.1"/>
    </source>
</evidence>
<comment type="caution">
    <text evidence="2">The sequence shown here is derived from an EMBL/GenBank/DDBJ whole genome shotgun (WGS) entry which is preliminary data.</text>
</comment>
<evidence type="ECO:0000256" key="1">
    <source>
        <dbReference type="SAM" id="MobiDB-lite"/>
    </source>
</evidence>
<name>A0A4Z2E0X7_9TELE</name>
<accession>A0A4Z2E0X7</accession>
<proteinExistence type="predicted"/>
<sequence>MSVSLDRSSSLAACRAEISASGFSLFARPFLAIESKNRAVGERGGRGGRGGEEGEGEREERRGGDTVRPVEAAAVTSSRGAVKG</sequence>
<reference evidence="2 3" key="1">
    <citation type="submission" date="2019-03" db="EMBL/GenBank/DDBJ databases">
        <title>First draft genome of Liparis tanakae, snailfish: a comprehensive survey of snailfish specific genes.</title>
        <authorList>
            <person name="Kim W."/>
            <person name="Song I."/>
            <person name="Jeong J.-H."/>
            <person name="Kim D."/>
            <person name="Kim S."/>
            <person name="Ryu S."/>
            <person name="Song J.Y."/>
            <person name="Lee S.K."/>
        </authorList>
    </citation>
    <scope>NUCLEOTIDE SEQUENCE [LARGE SCALE GENOMIC DNA]</scope>
    <source>
        <tissue evidence="2">Muscle</tissue>
    </source>
</reference>
<dbReference type="AlphaFoldDB" id="A0A4Z2E0X7"/>
<keyword evidence="3" id="KW-1185">Reference proteome</keyword>
<feature type="region of interest" description="Disordered" evidence="1">
    <location>
        <begin position="37"/>
        <end position="84"/>
    </location>
</feature>
<gene>
    <name evidence="2" type="ORF">EYF80_067464</name>
</gene>
<evidence type="ECO:0000313" key="3">
    <source>
        <dbReference type="Proteomes" id="UP000314294"/>
    </source>
</evidence>
<organism evidence="2 3">
    <name type="scientific">Liparis tanakae</name>
    <name type="common">Tanaka's snailfish</name>
    <dbReference type="NCBI Taxonomy" id="230148"/>
    <lineage>
        <taxon>Eukaryota</taxon>
        <taxon>Metazoa</taxon>
        <taxon>Chordata</taxon>
        <taxon>Craniata</taxon>
        <taxon>Vertebrata</taxon>
        <taxon>Euteleostomi</taxon>
        <taxon>Actinopterygii</taxon>
        <taxon>Neopterygii</taxon>
        <taxon>Teleostei</taxon>
        <taxon>Neoteleostei</taxon>
        <taxon>Acanthomorphata</taxon>
        <taxon>Eupercaria</taxon>
        <taxon>Perciformes</taxon>
        <taxon>Cottioidei</taxon>
        <taxon>Cottales</taxon>
        <taxon>Liparidae</taxon>
        <taxon>Liparis</taxon>
    </lineage>
</organism>
<dbReference type="Proteomes" id="UP000314294">
    <property type="component" value="Unassembled WGS sequence"/>
</dbReference>